<dbReference type="AlphaFoldDB" id="A0A3A3GNQ0"/>
<dbReference type="GO" id="GO:0016787">
    <property type="term" value="F:hydrolase activity"/>
    <property type="evidence" value="ECO:0007669"/>
    <property type="project" value="UniProtKB-KW"/>
</dbReference>
<keyword evidence="3" id="KW-0378">Hydrolase</keyword>
<dbReference type="PROSITE" id="PS00523">
    <property type="entry name" value="SULFATASE_1"/>
    <property type="match status" value="1"/>
</dbReference>
<evidence type="ECO:0000256" key="3">
    <source>
        <dbReference type="ARBA" id="ARBA00022801"/>
    </source>
</evidence>
<dbReference type="InterPro" id="IPR000917">
    <property type="entry name" value="Sulfatase_N"/>
</dbReference>
<dbReference type="PROSITE" id="PS00149">
    <property type="entry name" value="SULFATASE_2"/>
    <property type="match status" value="1"/>
</dbReference>
<dbReference type="SUPFAM" id="SSF53649">
    <property type="entry name" value="Alkaline phosphatase-like"/>
    <property type="match status" value="1"/>
</dbReference>
<protein>
    <submittedName>
        <fullName evidence="6">DUF4976 domain-containing protein</fullName>
    </submittedName>
</protein>
<dbReference type="Pfam" id="PF00884">
    <property type="entry name" value="Sulfatase"/>
    <property type="match status" value="1"/>
</dbReference>
<evidence type="ECO:0000256" key="2">
    <source>
        <dbReference type="ARBA" id="ARBA00022729"/>
    </source>
</evidence>
<dbReference type="OrthoDB" id="9762324at2"/>
<evidence type="ECO:0000313" key="7">
    <source>
        <dbReference type="Proteomes" id="UP000266177"/>
    </source>
</evidence>
<dbReference type="PANTHER" id="PTHR43108:SF6">
    <property type="entry name" value="N-SULPHOGLUCOSAMINE SULPHOHYDROLASE"/>
    <property type="match status" value="1"/>
</dbReference>
<dbReference type="CDD" id="cd16031">
    <property type="entry name" value="G6S_like"/>
    <property type="match status" value="1"/>
</dbReference>
<evidence type="ECO:0000256" key="4">
    <source>
        <dbReference type="ARBA" id="ARBA00023180"/>
    </source>
</evidence>
<comment type="caution">
    <text evidence="6">The sequence shown here is derived from an EMBL/GenBank/DDBJ whole genome shotgun (WGS) entry which is preliminary data.</text>
</comment>
<dbReference type="EMBL" id="QYZD01000001">
    <property type="protein sequence ID" value="RJG26910.1"/>
    <property type="molecule type" value="Genomic_DNA"/>
</dbReference>
<accession>A0A3A3GNQ0</accession>
<keyword evidence="2" id="KW-0732">Signal</keyword>
<dbReference type="RefSeq" id="WP_119790565.1">
    <property type="nucleotide sequence ID" value="NZ_QYZD01000001.1"/>
</dbReference>
<dbReference type="Gene3D" id="3.40.720.10">
    <property type="entry name" value="Alkaline Phosphatase, subunit A"/>
    <property type="match status" value="1"/>
</dbReference>
<dbReference type="PANTHER" id="PTHR43108">
    <property type="entry name" value="N-ACETYLGLUCOSAMINE-6-SULFATASE FAMILY MEMBER"/>
    <property type="match status" value="1"/>
</dbReference>
<gene>
    <name evidence="6" type="ORF">DQX05_02515</name>
</gene>
<dbReference type="InterPro" id="IPR017850">
    <property type="entry name" value="Alkaline_phosphatase_core_sf"/>
</dbReference>
<dbReference type="Proteomes" id="UP000266177">
    <property type="component" value="Unassembled WGS sequence"/>
</dbReference>
<reference evidence="6 7" key="1">
    <citation type="submission" date="2018-09" db="EMBL/GenBank/DDBJ databases">
        <title>Paenibacillus SK2017-BO5.</title>
        <authorList>
            <person name="Piskunova J.V."/>
            <person name="Dubiley S.A."/>
            <person name="Severinov K.V."/>
        </authorList>
    </citation>
    <scope>NUCLEOTIDE SEQUENCE [LARGE SCALE GENOMIC DNA]</scope>
    <source>
        <strain evidence="6 7">BO5</strain>
    </source>
</reference>
<keyword evidence="4" id="KW-0325">Glycoprotein</keyword>
<comment type="similarity">
    <text evidence="1">Belongs to the sulfatase family.</text>
</comment>
<name>A0A3A3GNQ0_PANTH</name>
<evidence type="ECO:0000259" key="5">
    <source>
        <dbReference type="Pfam" id="PF00884"/>
    </source>
</evidence>
<evidence type="ECO:0000256" key="1">
    <source>
        <dbReference type="ARBA" id="ARBA00008779"/>
    </source>
</evidence>
<feature type="domain" description="Sulfatase N-terminal" evidence="5">
    <location>
        <begin position="9"/>
        <end position="348"/>
    </location>
</feature>
<dbReference type="InterPro" id="IPR024607">
    <property type="entry name" value="Sulfatase_CS"/>
</dbReference>
<evidence type="ECO:0000313" key="6">
    <source>
        <dbReference type="EMBL" id="RJG26910.1"/>
    </source>
</evidence>
<proteinExistence type="inferred from homology"/>
<organism evidence="6 7">
    <name type="scientific">Paenibacillus thiaminolyticus</name>
    <name type="common">Bacillus thiaminolyticus</name>
    <dbReference type="NCBI Taxonomy" id="49283"/>
    <lineage>
        <taxon>Bacteria</taxon>
        <taxon>Bacillati</taxon>
        <taxon>Bacillota</taxon>
        <taxon>Bacilli</taxon>
        <taxon>Bacillales</taxon>
        <taxon>Paenibacillaceae</taxon>
        <taxon>Paenibacillus</taxon>
    </lineage>
</organism>
<sequence length="472" mass="54680">MTTASYRRPNILFVMSDDHASHAMSCYGSRINVTPQIDRVANEGIRFDNCFCTNSICSPSRASILTGTYNHLNGVKSIDDHFDGRQQTFPKLLQQHGYQTAIVGKWHLGHGGHANPTGFDYWSVLDGQGEYFNSEFLEADGSRRIEGYVTDVIADLSLDWLRKRDKDKPFMLMCHHKAPHRPWQPDERHSRMYEDVEIPYPETFDDDYANRSQAAVEAKMRIGRDMVTTDTKGDTPEGLTEEQVKRWKYQRYIKDYLRCVASIDDNVGRLLDYLDEEGIAEDTIVIYTSDQGFFLGDHGWFDKRFMYEESLRMPFVVRYPRAIAPGSVTDAMALNVDFAQTFLDYAQIEAPAGMQGHSLRPVWEGETPPDWRTSMYYRYWMHLDEHHNVYSHYGIRTHRYKLIYYYAQALGTPGSVDENRPPEWELFDLEQDPCEMRNVYGEPGYETVVSELKAELHRLQADVLDTPVEEVS</sequence>